<sequence length="125" mass="13527">MRVRSVVVAAVAVVAVGLVAAPSVVAAEGVVDGGEAGRSLGERRERVAAAHGRVLELKAELRAAVVELRGERAAVVRERGREALGERPGRWRGPVRAWVRPGERPGRWHRLWGGVPGRLWGPRLR</sequence>
<proteinExistence type="predicted"/>
<gene>
    <name evidence="1" type="ORF">METZ01_LOCUS458098</name>
</gene>
<evidence type="ECO:0000313" key="1">
    <source>
        <dbReference type="EMBL" id="SVE05244.1"/>
    </source>
</evidence>
<dbReference type="AlphaFoldDB" id="A0A383AC45"/>
<accession>A0A383AC45</accession>
<organism evidence="1">
    <name type="scientific">marine metagenome</name>
    <dbReference type="NCBI Taxonomy" id="408172"/>
    <lineage>
        <taxon>unclassified sequences</taxon>
        <taxon>metagenomes</taxon>
        <taxon>ecological metagenomes</taxon>
    </lineage>
</organism>
<name>A0A383AC45_9ZZZZ</name>
<reference evidence="1" key="1">
    <citation type="submission" date="2018-05" db="EMBL/GenBank/DDBJ databases">
        <authorList>
            <person name="Lanie J.A."/>
            <person name="Ng W.-L."/>
            <person name="Kazmierczak K.M."/>
            <person name="Andrzejewski T.M."/>
            <person name="Davidsen T.M."/>
            <person name="Wayne K.J."/>
            <person name="Tettelin H."/>
            <person name="Glass J.I."/>
            <person name="Rusch D."/>
            <person name="Podicherti R."/>
            <person name="Tsui H.-C.T."/>
            <person name="Winkler M.E."/>
        </authorList>
    </citation>
    <scope>NUCLEOTIDE SEQUENCE</scope>
</reference>
<dbReference type="EMBL" id="UINC01190882">
    <property type="protein sequence ID" value="SVE05244.1"/>
    <property type="molecule type" value="Genomic_DNA"/>
</dbReference>
<protein>
    <submittedName>
        <fullName evidence="1">Uncharacterized protein</fullName>
    </submittedName>
</protein>